<dbReference type="KEGG" id="msto:MSTO_58620"/>
<name>A0A7I7QHW2_9MYCO</name>
<proteinExistence type="predicted"/>
<organism evidence="1 2">
    <name type="scientific">Mycobacterium stomatepiae</name>
    <dbReference type="NCBI Taxonomy" id="470076"/>
    <lineage>
        <taxon>Bacteria</taxon>
        <taxon>Bacillati</taxon>
        <taxon>Actinomycetota</taxon>
        <taxon>Actinomycetes</taxon>
        <taxon>Mycobacteriales</taxon>
        <taxon>Mycobacteriaceae</taxon>
        <taxon>Mycobacterium</taxon>
        <taxon>Mycobacterium simiae complex</taxon>
    </lineage>
</organism>
<accession>A0A7I7QHW2</accession>
<evidence type="ECO:0000313" key="1">
    <source>
        <dbReference type="EMBL" id="BBY25657.1"/>
    </source>
</evidence>
<dbReference type="Proteomes" id="UP000467130">
    <property type="component" value="Chromosome"/>
</dbReference>
<reference evidence="1 2" key="1">
    <citation type="journal article" date="2019" name="Emerg. Microbes Infect.">
        <title>Comprehensive subspecies identification of 175 nontuberculous mycobacteria species based on 7547 genomic profiles.</title>
        <authorList>
            <person name="Matsumoto Y."/>
            <person name="Kinjo T."/>
            <person name="Motooka D."/>
            <person name="Nabeya D."/>
            <person name="Jung N."/>
            <person name="Uechi K."/>
            <person name="Horii T."/>
            <person name="Iida T."/>
            <person name="Fujita J."/>
            <person name="Nakamura S."/>
        </authorList>
    </citation>
    <scope>NUCLEOTIDE SEQUENCE [LARGE SCALE GENOMIC DNA]</scope>
    <source>
        <strain evidence="1 2">JCM 17783</strain>
    </source>
</reference>
<sequence>MAHRYEYMELTPGDAPELDAPRLSNAQGAGRLGFTGTVHADRQGRGLIHRPTADLVSDDAPLLPGTWDQTDG</sequence>
<dbReference type="AlphaFoldDB" id="A0A7I7QHW2"/>
<keyword evidence="2" id="KW-1185">Reference proteome</keyword>
<gene>
    <name evidence="1" type="ORF">MSTO_58620</name>
</gene>
<dbReference type="RefSeq" id="WP_163793982.1">
    <property type="nucleotide sequence ID" value="NZ_AP022587.1"/>
</dbReference>
<protein>
    <submittedName>
        <fullName evidence="1">Uncharacterized protein</fullName>
    </submittedName>
</protein>
<evidence type="ECO:0000313" key="2">
    <source>
        <dbReference type="Proteomes" id="UP000467130"/>
    </source>
</evidence>
<dbReference type="EMBL" id="AP022587">
    <property type="protein sequence ID" value="BBY25657.1"/>
    <property type="molecule type" value="Genomic_DNA"/>
</dbReference>